<keyword evidence="2" id="KW-0677">Repeat</keyword>
<gene>
    <name evidence="4" type="ORF">DQQ10_27630</name>
</gene>
<evidence type="ECO:0000256" key="1">
    <source>
        <dbReference type="ARBA" id="ARBA00022614"/>
    </source>
</evidence>
<reference evidence="4 5" key="1">
    <citation type="submission" date="2018-06" db="EMBL/GenBank/DDBJ databases">
        <title>Chryseolinea flavus sp. nov., a member of the phylum Bacteroidetes isolated from soil.</title>
        <authorList>
            <person name="Li Y."/>
            <person name="Wang J."/>
        </authorList>
    </citation>
    <scope>NUCLEOTIDE SEQUENCE [LARGE SCALE GENOMIC DNA]</scope>
    <source>
        <strain evidence="4 5">SDU1-6</strain>
    </source>
</reference>
<dbReference type="PROSITE" id="PS51450">
    <property type="entry name" value="LRR"/>
    <property type="match status" value="2"/>
</dbReference>
<evidence type="ECO:0000256" key="2">
    <source>
        <dbReference type="ARBA" id="ARBA00022737"/>
    </source>
</evidence>
<sequence>MSYFSSAAPQLLNEASLQNKFDFALYDNINHIDKEVILFFDSDVRIEQDLNAEYILALVKALGGDESSSILMMVNGNLDVRGTVKPGNDGIPSLLVIGNLTCDVLQNYDESIYVAGDANVKYVYDGNYNHGSITVKGKLNVPYLLNSDHHSDVNPQGAILINYYSNHNDFFTYDYTTNDFERVMVPGVLDDRGDFSQHRFIQWVKEGKNPLKDDAKSLKVLYAQALDQKVVEEGDTLTTLDLTDQKFTAFPMQILTLKKLTKLVLNKNKISVIADEIGLMESLEELHLSDCGIEKLPNGIGNLKNLRVLNVSQNYRLATLPDSIGDLVQLKMLNVDYVPIQFGEAMSKLENLEELKMYNCYRDRDHVAKFPEVVTRLTNLKKLDLRENIIEELYPSLVNLENLEEFLWKGSRTQSASFPDFTQFKKLKKLIISSKFTTWKDVVFKLTSLEHLELDRNAEEKQYFTEDMLEEWQSMAKEHPDEFGYLQEMIDRKVREADGRFSVVSRPGINVNDLAGIGALQKLTYLDLSFNGLPYLPEEFYQLKALKTINLYSNKLSESEKEKIKNTYPNAEIKF</sequence>
<dbReference type="PANTHER" id="PTHR48051">
    <property type="match status" value="1"/>
</dbReference>
<dbReference type="InterPro" id="IPR001611">
    <property type="entry name" value="Leu-rich_rpt"/>
</dbReference>
<dbReference type="RefSeq" id="WP_112750194.1">
    <property type="nucleotide sequence ID" value="NZ_QMFY01000038.1"/>
</dbReference>
<dbReference type="SMART" id="SM00369">
    <property type="entry name" value="LRR_TYP"/>
    <property type="match status" value="5"/>
</dbReference>
<dbReference type="SMART" id="SM00365">
    <property type="entry name" value="LRR_SD22"/>
    <property type="match status" value="4"/>
</dbReference>
<dbReference type="InterPro" id="IPR003591">
    <property type="entry name" value="Leu-rich_rpt_typical-subtyp"/>
</dbReference>
<dbReference type="AlphaFoldDB" id="A0A364XVQ9"/>
<dbReference type="PANTHER" id="PTHR48051:SF13">
    <property type="entry name" value="LEUCINE-RICH REPEAT-CONTAINING PROTEIN 30"/>
    <property type="match status" value="1"/>
</dbReference>
<evidence type="ECO:0000259" key="3">
    <source>
        <dbReference type="Pfam" id="PF23598"/>
    </source>
</evidence>
<dbReference type="InterPro" id="IPR050216">
    <property type="entry name" value="LRR_domain-containing"/>
</dbReference>
<name>A0A364XVQ9_9BACT</name>
<dbReference type="EMBL" id="QMFY01000038">
    <property type="protein sequence ID" value="RAV97589.1"/>
    <property type="molecule type" value="Genomic_DNA"/>
</dbReference>
<comment type="caution">
    <text evidence="4">The sequence shown here is derived from an EMBL/GenBank/DDBJ whole genome shotgun (WGS) entry which is preliminary data.</text>
</comment>
<dbReference type="Proteomes" id="UP000251889">
    <property type="component" value="Unassembled WGS sequence"/>
</dbReference>
<evidence type="ECO:0000313" key="4">
    <source>
        <dbReference type="EMBL" id="RAV97589.1"/>
    </source>
</evidence>
<keyword evidence="5" id="KW-1185">Reference proteome</keyword>
<dbReference type="GO" id="GO:0005737">
    <property type="term" value="C:cytoplasm"/>
    <property type="evidence" value="ECO:0007669"/>
    <property type="project" value="TreeGrafter"/>
</dbReference>
<dbReference type="Pfam" id="PF00560">
    <property type="entry name" value="LRR_1"/>
    <property type="match status" value="1"/>
</dbReference>
<proteinExistence type="predicted"/>
<dbReference type="InterPro" id="IPR032675">
    <property type="entry name" value="LRR_dom_sf"/>
</dbReference>
<dbReference type="Pfam" id="PF23598">
    <property type="entry name" value="LRR_14"/>
    <property type="match status" value="1"/>
</dbReference>
<feature type="domain" description="Disease resistance R13L4/SHOC-2-like LRR" evidence="3">
    <location>
        <begin position="286"/>
        <end position="453"/>
    </location>
</feature>
<dbReference type="InterPro" id="IPR055414">
    <property type="entry name" value="LRR_R13L4/SHOC2-like"/>
</dbReference>
<dbReference type="Gene3D" id="3.80.10.10">
    <property type="entry name" value="Ribonuclease Inhibitor"/>
    <property type="match status" value="3"/>
</dbReference>
<keyword evidence="1" id="KW-0433">Leucine-rich repeat</keyword>
<organism evidence="4 5">
    <name type="scientific">Pseudochryseolinea flava</name>
    <dbReference type="NCBI Taxonomy" id="2059302"/>
    <lineage>
        <taxon>Bacteria</taxon>
        <taxon>Pseudomonadati</taxon>
        <taxon>Bacteroidota</taxon>
        <taxon>Cytophagia</taxon>
        <taxon>Cytophagales</taxon>
        <taxon>Fulvivirgaceae</taxon>
        <taxon>Pseudochryseolinea</taxon>
    </lineage>
</organism>
<accession>A0A364XVQ9</accession>
<protein>
    <recommendedName>
        <fullName evidence="3">Disease resistance R13L4/SHOC-2-like LRR domain-containing protein</fullName>
    </recommendedName>
</protein>
<dbReference type="SUPFAM" id="SSF52058">
    <property type="entry name" value="L domain-like"/>
    <property type="match status" value="1"/>
</dbReference>
<evidence type="ECO:0000313" key="5">
    <source>
        <dbReference type="Proteomes" id="UP000251889"/>
    </source>
</evidence>
<dbReference type="OrthoDB" id="922532at2"/>